<keyword evidence="2" id="KW-1185">Reference proteome</keyword>
<organism evidence="1 2">
    <name type="scientific">Tegillarca granosa</name>
    <name type="common">Malaysian cockle</name>
    <name type="synonym">Anadara granosa</name>
    <dbReference type="NCBI Taxonomy" id="220873"/>
    <lineage>
        <taxon>Eukaryota</taxon>
        <taxon>Metazoa</taxon>
        <taxon>Spiralia</taxon>
        <taxon>Lophotrochozoa</taxon>
        <taxon>Mollusca</taxon>
        <taxon>Bivalvia</taxon>
        <taxon>Autobranchia</taxon>
        <taxon>Pteriomorphia</taxon>
        <taxon>Arcoida</taxon>
        <taxon>Arcoidea</taxon>
        <taxon>Arcidae</taxon>
        <taxon>Tegillarca</taxon>
    </lineage>
</organism>
<protein>
    <submittedName>
        <fullName evidence="1">Uncharacterized protein</fullName>
    </submittedName>
</protein>
<dbReference type="EMBL" id="JARBDR010000337">
    <property type="protein sequence ID" value="KAJ8314566.1"/>
    <property type="molecule type" value="Genomic_DNA"/>
</dbReference>
<evidence type="ECO:0000313" key="1">
    <source>
        <dbReference type="EMBL" id="KAJ8314566.1"/>
    </source>
</evidence>
<proteinExistence type="predicted"/>
<reference evidence="1 2" key="1">
    <citation type="submission" date="2022-12" db="EMBL/GenBank/DDBJ databases">
        <title>Chromosome-level genome of Tegillarca granosa.</title>
        <authorList>
            <person name="Kim J."/>
        </authorList>
    </citation>
    <scope>NUCLEOTIDE SEQUENCE [LARGE SCALE GENOMIC DNA]</scope>
    <source>
        <strain evidence="1">Teg-2019</strain>
        <tissue evidence="1">Adductor muscle</tissue>
    </source>
</reference>
<name>A0ABQ9FD50_TEGGR</name>
<evidence type="ECO:0000313" key="2">
    <source>
        <dbReference type="Proteomes" id="UP001217089"/>
    </source>
</evidence>
<sequence length="74" mass="8621">MRRDILFIHTESASTVMERYGQQLLPWKQNSGCFPALDQTNDPSLRAGNMKFNFDNSMPENVLVQDDFRYTGYL</sequence>
<dbReference type="Proteomes" id="UP001217089">
    <property type="component" value="Unassembled WGS sequence"/>
</dbReference>
<gene>
    <name evidence="1" type="ORF">KUTeg_006716</name>
</gene>
<comment type="caution">
    <text evidence="1">The sequence shown here is derived from an EMBL/GenBank/DDBJ whole genome shotgun (WGS) entry which is preliminary data.</text>
</comment>
<accession>A0ABQ9FD50</accession>